<dbReference type="EMBL" id="MBAD02000879">
    <property type="protein sequence ID" value="RLN61651.1"/>
    <property type="molecule type" value="Genomic_DNA"/>
</dbReference>
<dbReference type="SUPFAM" id="SSF47113">
    <property type="entry name" value="Histone-fold"/>
    <property type="match status" value="1"/>
</dbReference>
<dbReference type="GO" id="GO:0046982">
    <property type="term" value="F:protein heterodimerization activity"/>
    <property type="evidence" value="ECO:0007669"/>
    <property type="project" value="InterPro"/>
</dbReference>
<feature type="compositionally biased region" description="Acidic residues" evidence="2">
    <location>
        <begin position="171"/>
        <end position="193"/>
    </location>
</feature>
<dbReference type="Proteomes" id="UP000284657">
    <property type="component" value="Unassembled WGS sequence"/>
</dbReference>
<evidence type="ECO:0000313" key="3">
    <source>
        <dbReference type="EMBL" id="RLN61651.1"/>
    </source>
</evidence>
<feature type="coiled-coil region" evidence="1">
    <location>
        <begin position="360"/>
        <end position="387"/>
    </location>
</feature>
<sequence length="458" mass="51978">MEYRVRKRDVSGAGRLPKSLEEALPDATIRRFLLRAGFRSSSDRAAAEVRRHVSDFFRRIVGCMVVMMQHDGRRTFRLIDVKRACEHFGIRMYGYDDMCMLAAGRVCGPEAYHLTELVECNSQFSRSVDASEEPDTEPGARYKKTDFVANYATWKEDDDMSEPSEWSFSDSDTESEGDSELQSSADEDMETDLSQEWHRGLPNEEKFLASLRDAQQFVDQKLLDQESDSEEGESEPVPGQGYYSDYDDGYEPEYVADHHTDEMEEDAKWSTAGDLHILHSTEDMDPAELQDFNGSSNLYVISRQDFLRIFRSLLGLTLRLGELPISSVALSALHNATEQCLHRSLTEGSLHFQLAVILKEQEHVNSANQLETELQMQREKVNELCKTIADNKATFKAKELAMQQQIAQLKKQLQGQQDVQMQTPPSLKKSAKRKTTISALRSRGPNCTGTKKVKVSLT</sequence>
<dbReference type="EMBL" id="MBDO02000051">
    <property type="protein sequence ID" value="RLN65576.1"/>
    <property type="molecule type" value="Genomic_DNA"/>
</dbReference>
<gene>
    <name evidence="3" type="ORF">BBJ29_003344</name>
    <name evidence="4" type="ORF">BBP00_00002759</name>
</gene>
<keyword evidence="1" id="KW-0175">Coiled coil</keyword>
<name>A0A3F2RWG4_9STRA</name>
<evidence type="ECO:0000256" key="2">
    <source>
        <dbReference type="SAM" id="MobiDB-lite"/>
    </source>
</evidence>
<evidence type="ECO:0000313" key="5">
    <source>
        <dbReference type="Proteomes" id="UP000277300"/>
    </source>
</evidence>
<evidence type="ECO:0000256" key="1">
    <source>
        <dbReference type="SAM" id="Coils"/>
    </source>
</evidence>
<proteinExistence type="predicted"/>
<reference evidence="5 6" key="1">
    <citation type="submission" date="2018-07" db="EMBL/GenBank/DDBJ databases">
        <title>Genome sequencing of oomycete isolates from Chile give support for New Zealand origin for Phytophthora kernoviae and make available the first Nothophytophthora sp. genome.</title>
        <authorList>
            <person name="Studholme D.J."/>
            <person name="Sanfuentes E."/>
            <person name="Panda P."/>
            <person name="Hill R."/>
            <person name="Sambles C."/>
            <person name="Grant M."/>
            <person name="Williams N.M."/>
            <person name="Mcdougal R.L."/>
        </authorList>
    </citation>
    <scope>NUCLEOTIDE SEQUENCE [LARGE SCALE GENOMIC DNA]</scope>
    <source>
        <strain evidence="4">Chile6</strain>
        <strain evidence="3">Chile7</strain>
    </source>
</reference>
<feature type="region of interest" description="Disordered" evidence="2">
    <location>
        <begin position="157"/>
        <end position="193"/>
    </location>
</feature>
<protein>
    <submittedName>
        <fullName evidence="4">Uncharacterized protein</fullName>
    </submittedName>
</protein>
<evidence type="ECO:0000313" key="6">
    <source>
        <dbReference type="Proteomes" id="UP000284657"/>
    </source>
</evidence>
<dbReference type="OrthoDB" id="164280at2759"/>
<dbReference type="InterPro" id="IPR009072">
    <property type="entry name" value="Histone-fold"/>
</dbReference>
<evidence type="ECO:0000313" key="4">
    <source>
        <dbReference type="EMBL" id="RLN65576.1"/>
    </source>
</evidence>
<comment type="caution">
    <text evidence="4">The sequence shown here is derived from an EMBL/GenBank/DDBJ whole genome shotgun (WGS) entry which is preliminary data.</text>
</comment>
<dbReference type="Gene3D" id="1.10.20.10">
    <property type="entry name" value="Histone, subunit A"/>
    <property type="match status" value="1"/>
</dbReference>
<organism evidence="4 5">
    <name type="scientific">Phytophthora kernoviae</name>
    <dbReference type="NCBI Taxonomy" id="325452"/>
    <lineage>
        <taxon>Eukaryota</taxon>
        <taxon>Sar</taxon>
        <taxon>Stramenopiles</taxon>
        <taxon>Oomycota</taxon>
        <taxon>Peronosporomycetes</taxon>
        <taxon>Peronosporales</taxon>
        <taxon>Peronosporaceae</taxon>
        <taxon>Phytophthora</taxon>
    </lineage>
</organism>
<dbReference type="AlphaFoldDB" id="A0A3F2RWG4"/>
<dbReference type="Proteomes" id="UP000277300">
    <property type="component" value="Unassembled WGS sequence"/>
</dbReference>
<accession>A0A3F2RWG4</accession>